<dbReference type="PROSITE" id="PS51257">
    <property type="entry name" value="PROKAR_LIPOPROTEIN"/>
    <property type="match status" value="1"/>
</dbReference>
<evidence type="ECO:0000256" key="1">
    <source>
        <dbReference type="SAM" id="SignalP"/>
    </source>
</evidence>
<evidence type="ECO:0000313" key="3">
    <source>
        <dbReference type="Proteomes" id="UP000184480"/>
    </source>
</evidence>
<dbReference type="OrthoDB" id="1447167at2"/>
<name>A0A1M5AT54_9BACT</name>
<dbReference type="Proteomes" id="UP000184480">
    <property type="component" value="Unassembled WGS sequence"/>
</dbReference>
<reference evidence="3" key="1">
    <citation type="submission" date="2016-11" db="EMBL/GenBank/DDBJ databases">
        <authorList>
            <person name="Varghese N."/>
            <person name="Submissions S."/>
        </authorList>
    </citation>
    <scope>NUCLEOTIDE SEQUENCE [LARGE SCALE GENOMIC DNA]</scope>
    <source>
        <strain evidence="3">DSM 27370</strain>
    </source>
</reference>
<evidence type="ECO:0000313" key="2">
    <source>
        <dbReference type="EMBL" id="SHF33410.1"/>
    </source>
</evidence>
<gene>
    <name evidence="2" type="ORF">SAMN05444362_105152</name>
</gene>
<feature type="chain" id="PRO_5009908841" evidence="1">
    <location>
        <begin position="25"/>
        <end position="177"/>
    </location>
</feature>
<keyword evidence="1" id="KW-0732">Signal</keyword>
<dbReference type="STRING" id="1346286.SAMN05444362_105152"/>
<organism evidence="2 3">
    <name type="scientific">Dysgonomonas macrotermitis</name>
    <dbReference type="NCBI Taxonomy" id="1346286"/>
    <lineage>
        <taxon>Bacteria</taxon>
        <taxon>Pseudomonadati</taxon>
        <taxon>Bacteroidota</taxon>
        <taxon>Bacteroidia</taxon>
        <taxon>Bacteroidales</taxon>
        <taxon>Dysgonomonadaceae</taxon>
        <taxon>Dysgonomonas</taxon>
    </lineage>
</organism>
<accession>A0A1M5AT54</accession>
<dbReference type="EMBL" id="FQUC01000005">
    <property type="protein sequence ID" value="SHF33410.1"/>
    <property type="molecule type" value="Genomic_DNA"/>
</dbReference>
<proteinExistence type="predicted"/>
<dbReference type="RefSeq" id="WP_062180579.1">
    <property type="nucleotide sequence ID" value="NZ_BBXL01000010.1"/>
</dbReference>
<sequence>MKRTQNFYLTIIALLTIVFSSCGSDDDNRSSYTLTSICETKVPIKGYADQTVVATDPTVVLLDDMLKGKDYVKPIIKGELFATSGTALEIVGLKEGVSLKSFKITINDVSKTFTEVKSSDPNLYTTEMISFMQETFARMITRQKLVISISFTPTQTITEADNVYLKIAYNGRFTYLK</sequence>
<dbReference type="AlphaFoldDB" id="A0A1M5AT54"/>
<protein>
    <submittedName>
        <fullName evidence="2">Uncharacterized protein</fullName>
    </submittedName>
</protein>
<keyword evidence="3" id="KW-1185">Reference proteome</keyword>
<feature type="signal peptide" evidence="1">
    <location>
        <begin position="1"/>
        <end position="24"/>
    </location>
</feature>